<protein>
    <submittedName>
        <fullName evidence="2">Glycosyltransferase</fullName>
    </submittedName>
</protein>
<proteinExistence type="predicted"/>
<dbReference type="SUPFAM" id="SSF53756">
    <property type="entry name" value="UDP-Glycosyltransferase/glycogen phosphorylase"/>
    <property type="match status" value="1"/>
</dbReference>
<dbReference type="PANTHER" id="PTHR45947">
    <property type="entry name" value="SULFOQUINOVOSYL TRANSFERASE SQD2"/>
    <property type="match status" value="1"/>
</dbReference>
<dbReference type="GO" id="GO:0016757">
    <property type="term" value="F:glycosyltransferase activity"/>
    <property type="evidence" value="ECO:0007669"/>
    <property type="project" value="InterPro"/>
</dbReference>
<name>A0A346AC65_AERHY</name>
<organism evidence="2">
    <name type="scientific">Aeromonas hydrophila</name>
    <dbReference type="NCBI Taxonomy" id="644"/>
    <lineage>
        <taxon>Bacteria</taxon>
        <taxon>Pseudomonadati</taxon>
        <taxon>Pseudomonadota</taxon>
        <taxon>Gammaproteobacteria</taxon>
        <taxon>Aeromonadales</taxon>
        <taxon>Aeromonadaceae</taxon>
        <taxon>Aeromonas</taxon>
    </lineage>
</organism>
<dbReference type="InterPro" id="IPR050194">
    <property type="entry name" value="Glycosyltransferase_grp1"/>
</dbReference>
<dbReference type="Pfam" id="PF00534">
    <property type="entry name" value="Glycos_transf_1"/>
    <property type="match status" value="1"/>
</dbReference>
<accession>A0A346AC65</accession>
<reference evidence="2" key="1">
    <citation type="submission" date="2018-06" db="EMBL/GenBank/DDBJ databases">
        <title>Genetic diversity of the Aeromonas Hydrophila O antigens and development of a suspension array for serotype detection.</title>
        <authorList>
            <person name="Cao H."/>
            <person name="Liu B."/>
        </authorList>
    </citation>
    <scope>NUCLEOTIDE SEQUENCE</scope>
    <source>
        <strain evidence="2">G5371</strain>
    </source>
</reference>
<dbReference type="CDD" id="cd03801">
    <property type="entry name" value="GT4_PimA-like"/>
    <property type="match status" value="1"/>
</dbReference>
<dbReference type="EMBL" id="MH449674">
    <property type="protein sequence ID" value="AXL04827.1"/>
    <property type="molecule type" value="Genomic_DNA"/>
</dbReference>
<dbReference type="PANTHER" id="PTHR45947:SF3">
    <property type="entry name" value="SULFOQUINOVOSYL TRANSFERASE SQD2"/>
    <property type="match status" value="1"/>
</dbReference>
<gene>
    <name evidence="2" type="primary">gt3</name>
</gene>
<feature type="domain" description="Glycosyl transferase family 1" evidence="1">
    <location>
        <begin position="187"/>
        <end position="325"/>
    </location>
</feature>
<evidence type="ECO:0000259" key="1">
    <source>
        <dbReference type="Pfam" id="PF00534"/>
    </source>
</evidence>
<keyword evidence="2" id="KW-0808">Transferase</keyword>
<sequence>MAHYELVFVTHLPAFYKINLYNEIAKKKKVLVLFLSDSSAIRNKDFTNANIQFEYQVINSGDFEKRNVVTSCLKLLKIFSNLSIDRLIVGGWDLPEFWVSVFLHKRAINAVVVESTLYESKVGFLKRKIKQIFLSRICNAYCSGSPHYELLKTLGFKGNVHITKGVGIINITNPVADNVYAECRFIKKPDKFLYVGRLAEEKGLLFAISFFRNHPELKLTIVGDGPLRDKIAEILPNNITLVGAVDNKNLGDIYMSHDIFFLPSHSEPWGLVIEEALYFGLPVICSSHVGCNIELVKEPSTGIIYTDLDIASLANAVDKMTKDYRLYFERAINFDITGKDIVQVDKYLL</sequence>
<evidence type="ECO:0000313" key="2">
    <source>
        <dbReference type="EMBL" id="AXL04827.1"/>
    </source>
</evidence>
<dbReference type="Gene3D" id="3.40.50.2000">
    <property type="entry name" value="Glycogen Phosphorylase B"/>
    <property type="match status" value="1"/>
</dbReference>
<dbReference type="InterPro" id="IPR001296">
    <property type="entry name" value="Glyco_trans_1"/>
</dbReference>
<dbReference type="AlphaFoldDB" id="A0A346AC65"/>